<dbReference type="AlphaFoldDB" id="R7UY27"/>
<gene>
    <name evidence="1" type="ORF">CAPTEDRAFT_202884</name>
</gene>
<organism evidence="1">
    <name type="scientific">Capitella teleta</name>
    <name type="common">Polychaete worm</name>
    <dbReference type="NCBI Taxonomy" id="283909"/>
    <lineage>
        <taxon>Eukaryota</taxon>
        <taxon>Metazoa</taxon>
        <taxon>Spiralia</taxon>
        <taxon>Lophotrochozoa</taxon>
        <taxon>Annelida</taxon>
        <taxon>Polychaeta</taxon>
        <taxon>Sedentaria</taxon>
        <taxon>Scolecida</taxon>
        <taxon>Capitellidae</taxon>
        <taxon>Capitella</taxon>
    </lineage>
</organism>
<dbReference type="HOGENOM" id="CLU_1082759_0_0_1"/>
<evidence type="ECO:0000313" key="1">
    <source>
        <dbReference type="EMBL" id="ELU11194.1"/>
    </source>
</evidence>
<reference evidence="2" key="3">
    <citation type="submission" date="2015-06" db="UniProtKB">
        <authorList>
            <consortium name="EnsemblMetazoa"/>
        </authorList>
    </citation>
    <scope>IDENTIFICATION</scope>
</reference>
<evidence type="ECO:0000313" key="2">
    <source>
        <dbReference type="EnsemblMetazoa" id="CapteP202884"/>
    </source>
</evidence>
<dbReference type="EMBL" id="AMQN01020238">
    <property type="status" value="NOT_ANNOTATED_CDS"/>
    <property type="molecule type" value="Genomic_DNA"/>
</dbReference>
<reference evidence="1 3" key="2">
    <citation type="journal article" date="2013" name="Nature">
        <title>Insights into bilaterian evolution from three spiralian genomes.</title>
        <authorList>
            <person name="Simakov O."/>
            <person name="Marletaz F."/>
            <person name="Cho S.J."/>
            <person name="Edsinger-Gonzales E."/>
            <person name="Havlak P."/>
            <person name="Hellsten U."/>
            <person name="Kuo D.H."/>
            <person name="Larsson T."/>
            <person name="Lv J."/>
            <person name="Arendt D."/>
            <person name="Savage R."/>
            <person name="Osoegawa K."/>
            <person name="de Jong P."/>
            <person name="Grimwood J."/>
            <person name="Chapman J.A."/>
            <person name="Shapiro H."/>
            <person name="Aerts A."/>
            <person name="Otillar R.P."/>
            <person name="Terry A.Y."/>
            <person name="Boore J.L."/>
            <person name="Grigoriev I.V."/>
            <person name="Lindberg D.R."/>
            <person name="Seaver E.C."/>
            <person name="Weisblat D.A."/>
            <person name="Putnam N.H."/>
            <person name="Rokhsar D.S."/>
        </authorList>
    </citation>
    <scope>NUCLEOTIDE SEQUENCE</scope>
    <source>
        <strain evidence="1 3">I ESC-2004</strain>
    </source>
</reference>
<name>R7UY27_CAPTE</name>
<dbReference type="EnsemblMetazoa" id="CapteT202884">
    <property type="protein sequence ID" value="CapteP202884"/>
    <property type="gene ID" value="CapteG202884"/>
</dbReference>
<sequence>MPVFCDSKGMIHVDCLEKGITIKGAYYAKLLKRVCAAINDKRRDLLARDPEHQFIPPETNRAEVNLQRPNSESIGSIVESDPDLNLYNFLQPGRVESITIKASDGVHNIGPLKIILVPFALLKPLLFKTNISSLSVTEVPSMYIALSRNRVHQMHLAFHLSFTTLEDCMVNFSVSGLNFHKIQVMPISDRGTWHDLGENAKCQAFGENRDGGVIMDLRCDIGGLNIFDWQKYHVEFRAWVLDAYVIMQADTEIGGMP</sequence>
<reference evidence="3" key="1">
    <citation type="submission" date="2012-12" db="EMBL/GenBank/DDBJ databases">
        <authorList>
            <person name="Hellsten U."/>
            <person name="Grimwood J."/>
            <person name="Chapman J.A."/>
            <person name="Shapiro H."/>
            <person name="Aerts A."/>
            <person name="Otillar R.P."/>
            <person name="Terry A.Y."/>
            <person name="Boore J.L."/>
            <person name="Simakov O."/>
            <person name="Marletaz F."/>
            <person name="Cho S.-J."/>
            <person name="Edsinger-Gonzales E."/>
            <person name="Havlak P."/>
            <person name="Kuo D.-H."/>
            <person name="Larsson T."/>
            <person name="Lv J."/>
            <person name="Arendt D."/>
            <person name="Savage R."/>
            <person name="Osoegawa K."/>
            <person name="de Jong P."/>
            <person name="Lindberg D.R."/>
            <person name="Seaver E.C."/>
            <person name="Weisblat D.A."/>
            <person name="Putnam N.H."/>
            <person name="Grigoriev I.V."/>
            <person name="Rokhsar D.S."/>
        </authorList>
    </citation>
    <scope>NUCLEOTIDE SEQUENCE</scope>
    <source>
        <strain evidence="3">I ESC-2004</strain>
    </source>
</reference>
<protein>
    <submittedName>
        <fullName evidence="1 2">Uncharacterized protein</fullName>
    </submittedName>
</protein>
<proteinExistence type="predicted"/>
<dbReference type="Pfam" id="PF01359">
    <property type="entry name" value="Transposase_1"/>
    <property type="match status" value="1"/>
</dbReference>
<dbReference type="Proteomes" id="UP000014760">
    <property type="component" value="Unassembled WGS sequence"/>
</dbReference>
<dbReference type="InterPro" id="IPR001888">
    <property type="entry name" value="Transposase_1"/>
</dbReference>
<evidence type="ECO:0000313" key="3">
    <source>
        <dbReference type="Proteomes" id="UP000014760"/>
    </source>
</evidence>
<dbReference type="EMBL" id="KB296892">
    <property type="protein sequence ID" value="ELU11194.1"/>
    <property type="molecule type" value="Genomic_DNA"/>
</dbReference>
<accession>R7UY27</accession>
<keyword evidence="3" id="KW-1185">Reference proteome</keyword>
<dbReference type="OrthoDB" id="10017160at2759"/>